<dbReference type="EMBL" id="BJXA01000036">
    <property type="protein sequence ID" value="GEM40426.1"/>
    <property type="molecule type" value="Genomic_DNA"/>
</dbReference>
<dbReference type="GO" id="GO:0016787">
    <property type="term" value="F:hydrolase activity"/>
    <property type="evidence" value="ECO:0007669"/>
    <property type="project" value="InterPro"/>
</dbReference>
<proteinExistence type="predicted"/>
<organism evidence="2 3">
    <name type="scientific">Nocardia ninae NBRC 108245</name>
    <dbReference type="NCBI Taxonomy" id="1210091"/>
    <lineage>
        <taxon>Bacteria</taxon>
        <taxon>Bacillati</taxon>
        <taxon>Actinomycetota</taxon>
        <taxon>Actinomycetes</taxon>
        <taxon>Mycobacteriales</taxon>
        <taxon>Nocardiaceae</taxon>
        <taxon>Nocardia</taxon>
    </lineage>
</organism>
<dbReference type="PANTHER" id="PTHR37946">
    <property type="entry name" value="SLL1969 PROTEIN"/>
    <property type="match status" value="1"/>
</dbReference>
<dbReference type="AlphaFoldDB" id="A0A511MKH4"/>
<feature type="region of interest" description="Disordered" evidence="1">
    <location>
        <begin position="251"/>
        <end position="278"/>
    </location>
</feature>
<dbReference type="InterPro" id="IPR029058">
    <property type="entry name" value="AB_hydrolase_fold"/>
</dbReference>
<dbReference type="SUPFAM" id="SSF53474">
    <property type="entry name" value="alpha/beta-Hydrolases"/>
    <property type="match status" value="1"/>
</dbReference>
<accession>A0A511MKH4</accession>
<reference evidence="2 3" key="1">
    <citation type="submission" date="2019-07" db="EMBL/GenBank/DDBJ databases">
        <title>Whole genome shotgun sequence of Nocardia ninae NBRC 108245.</title>
        <authorList>
            <person name="Hosoyama A."/>
            <person name="Uohara A."/>
            <person name="Ohji S."/>
            <person name="Ichikawa N."/>
        </authorList>
    </citation>
    <scope>NUCLEOTIDE SEQUENCE [LARGE SCALE GENOMIC DNA]</scope>
    <source>
        <strain evidence="2 3">NBRC 108245</strain>
    </source>
</reference>
<name>A0A511MKH4_9NOCA</name>
<gene>
    <name evidence="2" type="ORF">NN4_49450</name>
</gene>
<sequence>MLFHSRKQRSADSETTGSVRRGLAALSIAAVVGAGGALAATLPTVHAAAPNHDPVIMIPGMTGDVGNMDPMKQNLQSNGWPADRLFTWTDSSKMTQDLAVAAKELGAKVNQVRQQTGANKVVLATWSASTLAARYYIKNLGGGDTVSQYISFAGPHHGTTFNHCKQYVSCQQFAAPNTPFLTALNSGTEVPHNDKVAYLTLRSSGDWNVAPTDSAKLEGADNRLLTSQTHFNIITDAQALKIMRDFIIAHEDDNPPTSTTPPTSPTTPPTSTTTPPVQPCFADSNYKHVQAGRAHDNGGGRALANGSNQDMGLNVVSGTTKLRKTGDNYYVIDPACS</sequence>
<protein>
    <recommendedName>
        <fullName evidence="4">Lipase</fullName>
    </recommendedName>
</protein>
<comment type="caution">
    <text evidence="2">The sequence shown here is derived from an EMBL/GenBank/DDBJ whole genome shotgun (WGS) entry which is preliminary data.</text>
</comment>
<evidence type="ECO:0008006" key="4">
    <source>
        <dbReference type="Google" id="ProtNLM"/>
    </source>
</evidence>
<evidence type="ECO:0000256" key="1">
    <source>
        <dbReference type="SAM" id="MobiDB-lite"/>
    </source>
</evidence>
<dbReference type="InterPro" id="IPR002918">
    <property type="entry name" value="Lipase_EstA/Esterase_EstB"/>
</dbReference>
<keyword evidence="3" id="KW-1185">Reference proteome</keyword>
<dbReference type="PANTHER" id="PTHR37946:SF1">
    <property type="entry name" value="SLL1969 PROTEIN"/>
    <property type="match status" value="1"/>
</dbReference>
<dbReference type="Pfam" id="PF01674">
    <property type="entry name" value="Lipase_2"/>
    <property type="match status" value="1"/>
</dbReference>
<dbReference type="GO" id="GO:0016042">
    <property type="term" value="P:lipid catabolic process"/>
    <property type="evidence" value="ECO:0007669"/>
    <property type="project" value="InterPro"/>
</dbReference>
<dbReference type="Proteomes" id="UP000321424">
    <property type="component" value="Unassembled WGS sequence"/>
</dbReference>
<evidence type="ECO:0000313" key="2">
    <source>
        <dbReference type="EMBL" id="GEM40426.1"/>
    </source>
</evidence>
<dbReference type="Gene3D" id="3.40.50.1820">
    <property type="entry name" value="alpha/beta hydrolase"/>
    <property type="match status" value="1"/>
</dbReference>
<feature type="compositionally biased region" description="Pro residues" evidence="1">
    <location>
        <begin position="258"/>
        <end position="268"/>
    </location>
</feature>
<evidence type="ECO:0000313" key="3">
    <source>
        <dbReference type="Proteomes" id="UP000321424"/>
    </source>
</evidence>